<dbReference type="SUPFAM" id="SSF50129">
    <property type="entry name" value="GroES-like"/>
    <property type="match status" value="1"/>
</dbReference>
<dbReference type="InterPro" id="IPR011032">
    <property type="entry name" value="GroES-like_sf"/>
</dbReference>
<protein>
    <recommendedName>
        <fullName evidence="3">Enoyl reductase (ER) domain-containing protein</fullName>
    </recommendedName>
</protein>
<dbReference type="SMART" id="SM00829">
    <property type="entry name" value="PKS_ER"/>
    <property type="match status" value="1"/>
</dbReference>
<evidence type="ECO:0000256" key="2">
    <source>
        <dbReference type="ARBA" id="ARBA00023002"/>
    </source>
</evidence>
<keyword evidence="5" id="KW-1185">Reference proteome</keyword>
<proteinExistence type="predicted"/>
<evidence type="ECO:0000259" key="3">
    <source>
        <dbReference type="SMART" id="SM00829"/>
    </source>
</evidence>
<accession>A0AAN7SX01</accession>
<dbReference type="Gene3D" id="3.90.180.10">
    <property type="entry name" value="Medium-chain alcohol dehydrogenases, catalytic domain"/>
    <property type="match status" value="1"/>
</dbReference>
<evidence type="ECO:0000256" key="1">
    <source>
        <dbReference type="ARBA" id="ARBA00022857"/>
    </source>
</evidence>
<reference evidence="4 5" key="1">
    <citation type="submission" date="2023-08" db="EMBL/GenBank/DDBJ databases">
        <title>Black Yeasts Isolated from many extreme environments.</title>
        <authorList>
            <person name="Coleine C."/>
            <person name="Stajich J.E."/>
            <person name="Selbmann L."/>
        </authorList>
    </citation>
    <scope>NUCLEOTIDE SEQUENCE [LARGE SCALE GENOMIC DNA]</scope>
    <source>
        <strain evidence="4 5">CCFEE 5910</strain>
    </source>
</reference>
<dbReference type="GO" id="GO:0016651">
    <property type="term" value="F:oxidoreductase activity, acting on NAD(P)H"/>
    <property type="evidence" value="ECO:0007669"/>
    <property type="project" value="TreeGrafter"/>
</dbReference>
<feature type="domain" description="Enoyl reductase (ER)" evidence="3">
    <location>
        <begin position="19"/>
        <end position="339"/>
    </location>
</feature>
<evidence type="ECO:0000313" key="4">
    <source>
        <dbReference type="EMBL" id="KAK5083666.1"/>
    </source>
</evidence>
<dbReference type="InterPro" id="IPR020843">
    <property type="entry name" value="ER"/>
</dbReference>
<dbReference type="PANTHER" id="PTHR48106">
    <property type="entry name" value="QUINONE OXIDOREDUCTASE PIG3-RELATED"/>
    <property type="match status" value="1"/>
</dbReference>
<dbReference type="PANTHER" id="PTHR48106:SF18">
    <property type="entry name" value="QUINONE OXIDOREDUCTASE PIG3"/>
    <property type="match status" value="1"/>
</dbReference>
<dbReference type="InterPro" id="IPR014189">
    <property type="entry name" value="Quinone_OxRdtase_PIG3"/>
</dbReference>
<dbReference type="CDD" id="cd05276">
    <property type="entry name" value="p53_inducible_oxidoreductase"/>
    <property type="match status" value="1"/>
</dbReference>
<dbReference type="InterPro" id="IPR036291">
    <property type="entry name" value="NAD(P)-bd_dom_sf"/>
</dbReference>
<keyword evidence="2" id="KW-0560">Oxidoreductase</keyword>
<dbReference type="EMBL" id="JAVRRJ010000006">
    <property type="protein sequence ID" value="KAK5083666.1"/>
    <property type="molecule type" value="Genomic_DNA"/>
</dbReference>
<name>A0AAN7SX01_9EURO</name>
<dbReference type="NCBIfam" id="TIGR02824">
    <property type="entry name" value="quinone_pig3"/>
    <property type="match status" value="1"/>
</dbReference>
<dbReference type="GO" id="GO:0070402">
    <property type="term" value="F:NADPH binding"/>
    <property type="evidence" value="ECO:0007669"/>
    <property type="project" value="TreeGrafter"/>
</dbReference>
<dbReference type="Pfam" id="PF00107">
    <property type="entry name" value="ADH_zinc_N"/>
    <property type="match status" value="1"/>
</dbReference>
<dbReference type="SUPFAM" id="SSF51735">
    <property type="entry name" value="NAD(P)-binding Rossmann-fold domains"/>
    <property type="match status" value="1"/>
</dbReference>
<sequence length="342" mass="37222">MSSSIPTTMKAVDIRNGKGDASALFINDQTPVPQPTGSQALVKIKAFGLNRMDLLQREGNYPVPAGAPKTLGVEFSGTIAQLPDSSDVEHGWKVGDEVFGLAYGGAYAEYIAVSTHMLIHKPSELSWEICAGIPETWITATQALFLIGEFKKGQSVLWHAGASSVSIAGIQLAKGEGASAIYVTASSQEKIDFCKNLGATQGFNYKESNWSEELLKATDGKGVDVIVDFVGASYFNQNLDAVARDGRIVNLGFLGGNTLKGDVDIGRFLRKRCRFEGSSLRSRDETYQGKLRDQLVEHALPRFKDGRFHVPVEKVFKMSEVKQAHELMESNQTKGKLICVVD</sequence>
<dbReference type="Pfam" id="PF08240">
    <property type="entry name" value="ADH_N"/>
    <property type="match status" value="1"/>
</dbReference>
<evidence type="ECO:0000313" key="5">
    <source>
        <dbReference type="Proteomes" id="UP001309876"/>
    </source>
</evidence>
<gene>
    <name evidence="4" type="ORF">LTR05_006170</name>
</gene>
<keyword evidence="1" id="KW-0521">NADP</keyword>
<dbReference type="InterPro" id="IPR013149">
    <property type="entry name" value="ADH-like_C"/>
</dbReference>
<dbReference type="Gene3D" id="3.40.50.720">
    <property type="entry name" value="NAD(P)-binding Rossmann-like Domain"/>
    <property type="match status" value="1"/>
</dbReference>
<dbReference type="InterPro" id="IPR013154">
    <property type="entry name" value="ADH-like_N"/>
</dbReference>
<organism evidence="4 5">
    <name type="scientific">Lithohypha guttulata</name>
    <dbReference type="NCBI Taxonomy" id="1690604"/>
    <lineage>
        <taxon>Eukaryota</taxon>
        <taxon>Fungi</taxon>
        <taxon>Dikarya</taxon>
        <taxon>Ascomycota</taxon>
        <taxon>Pezizomycotina</taxon>
        <taxon>Eurotiomycetes</taxon>
        <taxon>Chaetothyriomycetidae</taxon>
        <taxon>Chaetothyriales</taxon>
        <taxon>Trichomeriaceae</taxon>
        <taxon>Lithohypha</taxon>
    </lineage>
</organism>
<comment type="caution">
    <text evidence="4">The sequence shown here is derived from an EMBL/GenBank/DDBJ whole genome shotgun (WGS) entry which is preliminary data.</text>
</comment>
<dbReference type="AlphaFoldDB" id="A0AAN7SX01"/>
<dbReference type="Proteomes" id="UP001309876">
    <property type="component" value="Unassembled WGS sequence"/>
</dbReference>